<dbReference type="KEGG" id="cbot:ATE48_05360"/>
<dbReference type="Pfam" id="PF01593">
    <property type="entry name" value="Amino_oxidase"/>
    <property type="match status" value="1"/>
</dbReference>
<protein>
    <submittedName>
        <fullName evidence="4">NADH-ubiquinone oxidoreductase subunit 6</fullName>
    </submittedName>
</protein>
<dbReference type="RefSeq" id="WP_066768588.1">
    <property type="nucleotide sequence ID" value="NZ_CP013244.1"/>
</dbReference>
<dbReference type="InterPro" id="IPR001613">
    <property type="entry name" value="Flavin_amine_oxidase"/>
</dbReference>
<dbReference type="Gene3D" id="1.10.405.20">
    <property type="match status" value="1"/>
</dbReference>
<dbReference type="EMBL" id="CP013244">
    <property type="protein sequence ID" value="ANP45382.1"/>
    <property type="molecule type" value="Genomic_DNA"/>
</dbReference>
<name>A0A1B1AFQ0_9PROT</name>
<dbReference type="AlphaFoldDB" id="A0A1B1AFQ0"/>
<dbReference type="Gene3D" id="3.50.50.60">
    <property type="entry name" value="FAD/NAD(P)-binding domain"/>
    <property type="match status" value="1"/>
</dbReference>
<dbReference type="OrthoDB" id="20837at2"/>
<keyword evidence="4" id="KW-0830">Ubiquinone</keyword>
<organism evidence="4 5">
    <name type="scientific">Candidatus Viadribacter manganicus</name>
    <dbReference type="NCBI Taxonomy" id="1759059"/>
    <lineage>
        <taxon>Bacteria</taxon>
        <taxon>Pseudomonadati</taxon>
        <taxon>Pseudomonadota</taxon>
        <taxon>Alphaproteobacteria</taxon>
        <taxon>Hyphomonadales</taxon>
        <taxon>Hyphomonadaceae</taxon>
        <taxon>Candidatus Viadribacter</taxon>
    </lineage>
</organism>
<evidence type="ECO:0000259" key="3">
    <source>
        <dbReference type="Pfam" id="PF01593"/>
    </source>
</evidence>
<feature type="domain" description="Amine oxidase" evidence="3">
    <location>
        <begin position="21"/>
        <end position="290"/>
    </location>
</feature>
<evidence type="ECO:0000256" key="1">
    <source>
        <dbReference type="ARBA" id="ARBA00001974"/>
    </source>
</evidence>
<accession>A0A1B1AFQ0</accession>
<dbReference type="SUPFAM" id="SSF51905">
    <property type="entry name" value="FAD/NAD(P)-binding domain"/>
    <property type="match status" value="1"/>
</dbReference>
<keyword evidence="5" id="KW-1185">Reference proteome</keyword>
<dbReference type="GO" id="GO:0016491">
    <property type="term" value="F:oxidoreductase activity"/>
    <property type="evidence" value="ECO:0007669"/>
    <property type="project" value="UniProtKB-KW"/>
</dbReference>
<dbReference type="InterPro" id="IPR002937">
    <property type="entry name" value="Amino_oxidase"/>
</dbReference>
<proteinExistence type="predicted"/>
<dbReference type="PRINTS" id="PR00757">
    <property type="entry name" value="AMINEOXDASEF"/>
</dbReference>
<gene>
    <name evidence="4" type="ORF">ATE48_05360</name>
</gene>
<dbReference type="PANTHER" id="PTHR42923:SF17">
    <property type="entry name" value="AMINE OXIDASE DOMAIN-CONTAINING PROTEIN"/>
    <property type="match status" value="1"/>
</dbReference>
<dbReference type="STRING" id="1759059.ATE48_05360"/>
<keyword evidence="2" id="KW-0560">Oxidoreductase</keyword>
<dbReference type="InParanoid" id="A0A1B1AFQ0"/>
<dbReference type="Gene3D" id="3.30.70.1990">
    <property type="match status" value="1"/>
</dbReference>
<reference evidence="4 5" key="1">
    <citation type="submission" date="2015-11" db="EMBL/GenBank/DDBJ databases">
        <title>Whole-Genome Sequence of Candidatus Oderbacter manganicum from the National Park Lower Oder Valley, Germany.</title>
        <authorList>
            <person name="Braun B."/>
            <person name="Liere K."/>
            <person name="Szewzyk U."/>
        </authorList>
    </citation>
    <scope>NUCLEOTIDE SEQUENCE [LARGE SCALE GENOMIC DNA]</scope>
    <source>
        <strain evidence="4 5">OTSz_A_272</strain>
    </source>
</reference>
<evidence type="ECO:0000313" key="5">
    <source>
        <dbReference type="Proteomes" id="UP000092498"/>
    </source>
</evidence>
<comment type="cofactor">
    <cofactor evidence="1">
        <name>FAD</name>
        <dbReference type="ChEBI" id="CHEBI:57692"/>
    </cofactor>
</comment>
<dbReference type="InterPro" id="IPR050464">
    <property type="entry name" value="Zeta_carotene_desat/Oxidored"/>
</dbReference>
<dbReference type="Proteomes" id="UP000092498">
    <property type="component" value="Chromosome"/>
</dbReference>
<dbReference type="InterPro" id="IPR036188">
    <property type="entry name" value="FAD/NAD-bd_sf"/>
</dbReference>
<dbReference type="PANTHER" id="PTHR42923">
    <property type="entry name" value="PROTOPORPHYRINOGEN OXIDASE"/>
    <property type="match status" value="1"/>
</dbReference>
<sequence length="450" mass="49853">MAFTSSSNARRQNIAVIGSGIAGMSAAWLLSQKHDVTVYEKNGRLGGHSNTVTVETSLGPTPVDTGFIVFNDATYPNLIALFQHLGVETKVSDMSFGVSLRGGDTEYSSVDTSAFLCGGRNLISPRFWSMTWDLLRFYRRAPLELLATRDSMISLGEYLDHNGYGDAFQRDHLLPQAAAIWSASMGDIHHYPACAFVRFFENHGLLKLKGRPAWRTVEGGSRAYVEKLTANFADRARLNAGAVSVRREAGGVWVRDAHGRVERYDDVVIATHGDEALAMLEDPSAEERALLGAFRYAKNRAVLHTDTSFMPRREPLWASWNYVGDSPEGGCVVSYWMNKLQNIQSREQIFLTLNPRSEPRAETVLYETSYDHPLFDAAAIRAQERLWSLQGVRNTWFCGAHFGSGFHEDGLQSGLAVAEQLGDVRRPWRVDNESGRIHVSAPALPPAVAA</sequence>
<evidence type="ECO:0000256" key="2">
    <source>
        <dbReference type="ARBA" id="ARBA00023002"/>
    </source>
</evidence>
<evidence type="ECO:0000313" key="4">
    <source>
        <dbReference type="EMBL" id="ANP45382.1"/>
    </source>
</evidence>